<dbReference type="GO" id="GO:0005524">
    <property type="term" value="F:ATP binding"/>
    <property type="evidence" value="ECO:0007669"/>
    <property type="project" value="UniProtKB-UniRule"/>
</dbReference>
<dbReference type="SUPFAM" id="SSF56112">
    <property type="entry name" value="Protein kinase-like (PK-like)"/>
    <property type="match status" value="1"/>
</dbReference>
<protein>
    <recommendedName>
        <fullName evidence="2">Protein kinase domain-containing protein</fullName>
    </recommendedName>
</protein>
<dbReference type="InterPro" id="IPR000719">
    <property type="entry name" value="Prot_kinase_dom"/>
</dbReference>
<evidence type="ECO:0000313" key="4">
    <source>
        <dbReference type="Proteomes" id="UP000053257"/>
    </source>
</evidence>
<dbReference type="InterPro" id="IPR017441">
    <property type="entry name" value="Protein_kinase_ATP_BS"/>
</dbReference>
<keyword evidence="1" id="KW-0547">Nucleotide-binding</keyword>
<name>A0A0C3RZF9_PHLG1</name>
<gene>
    <name evidence="3" type="ORF">PHLGIDRAFT_408249</name>
</gene>
<dbReference type="GO" id="GO:0004674">
    <property type="term" value="F:protein serine/threonine kinase activity"/>
    <property type="evidence" value="ECO:0007669"/>
    <property type="project" value="TreeGrafter"/>
</dbReference>
<dbReference type="InterPro" id="IPR051681">
    <property type="entry name" value="Ser/Thr_Kinases-Pseudokinases"/>
</dbReference>
<dbReference type="InterPro" id="IPR001245">
    <property type="entry name" value="Ser-Thr/Tyr_kinase_cat_dom"/>
</dbReference>
<sequence>MFDDPSTIKQKIDDIARSRQVDQRKGVAEFVELCKKYEHNMIETLGIKSGQIPDAMIALAKYTKGLAEGPEKMWCDGSLEALRKDTGVVHFPNDRFSLSSFEVIVQHDAKLGKGSSAEVYRGILNDVAVAVKIPIPDTSWSVLEQGELCKDLSHPNILQFIGACPTADPPFIVSELKQKGNVLEYLRIEPKASRSKILYDASLGLVYLHDRDIVHGNLKARNILIDSTGIACLSDFGLSYTDPHTSTVLDRWSQARHVSPRWMAPEQLRGSPASRSSDIYSFAMTIYEVFTGQPPFPETPDTMLYALVCERGVRPRFDNIPPSVVELGLDETMWSVVESCWSQDPRGRWTAIQLRDGIFSINMLYSLQGGPQDINDSADAASLVKTQPPLIPLRPSEGQQPRCTKPMMPFPSHSTHAIVPRDPESIQFFPTGPLGLVMENDPHKLTRRESPAESLATLGTGVSTQPIILSSAYPPRRAHELLPKTEEGAVTLSCSSLCTYAPQIDFCFVLGCFGECDSLATY</sequence>
<dbReference type="AlphaFoldDB" id="A0A0C3RZF9"/>
<feature type="domain" description="Protein kinase" evidence="2">
    <location>
        <begin position="105"/>
        <end position="359"/>
    </location>
</feature>
<dbReference type="OrthoDB" id="10261027at2759"/>
<dbReference type="Proteomes" id="UP000053257">
    <property type="component" value="Unassembled WGS sequence"/>
</dbReference>
<keyword evidence="4" id="KW-1185">Reference proteome</keyword>
<dbReference type="EMBL" id="KN840491">
    <property type="protein sequence ID" value="KIP07761.1"/>
    <property type="molecule type" value="Genomic_DNA"/>
</dbReference>
<dbReference type="PROSITE" id="PS50011">
    <property type="entry name" value="PROTEIN_KINASE_DOM"/>
    <property type="match status" value="1"/>
</dbReference>
<keyword evidence="1" id="KW-0067">ATP-binding</keyword>
<dbReference type="PROSITE" id="PS00107">
    <property type="entry name" value="PROTEIN_KINASE_ATP"/>
    <property type="match status" value="1"/>
</dbReference>
<dbReference type="HOGENOM" id="CLU_521848_0_0_1"/>
<dbReference type="PRINTS" id="PR00109">
    <property type="entry name" value="TYRKINASE"/>
</dbReference>
<dbReference type="InterPro" id="IPR011009">
    <property type="entry name" value="Kinase-like_dom_sf"/>
</dbReference>
<organism evidence="3 4">
    <name type="scientific">Phlebiopsis gigantea (strain 11061_1 CR5-6)</name>
    <name type="common">White-rot fungus</name>
    <name type="synonym">Peniophora gigantea</name>
    <dbReference type="NCBI Taxonomy" id="745531"/>
    <lineage>
        <taxon>Eukaryota</taxon>
        <taxon>Fungi</taxon>
        <taxon>Dikarya</taxon>
        <taxon>Basidiomycota</taxon>
        <taxon>Agaricomycotina</taxon>
        <taxon>Agaricomycetes</taxon>
        <taxon>Polyporales</taxon>
        <taxon>Phanerochaetaceae</taxon>
        <taxon>Phlebiopsis</taxon>
    </lineage>
</organism>
<dbReference type="PANTHER" id="PTHR44329">
    <property type="entry name" value="SERINE/THREONINE-PROTEIN KINASE TNNI3K-RELATED"/>
    <property type="match status" value="1"/>
</dbReference>
<dbReference type="STRING" id="745531.A0A0C3RZF9"/>
<evidence type="ECO:0000313" key="3">
    <source>
        <dbReference type="EMBL" id="KIP07761.1"/>
    </source>
</evidence>
<proteinExistence type="predicted"/>
<dbReference type="Pfam" id="PF07714">
    <property type="entry name" value="PK_Tyr_Ser-Thr"/>
    <property type="match status" value="1"/>
</dbReference>
<evidence type="ECO:0000256" key="1">
    <source>
        <dbReference type="PROSITE-ProRule" id="PRU10141"/>
    </source>
</evidence>
<dbReference type="Gene3D" id="1.10.510.10">
    <property type="entry name" value="Transferase(Phosphotransferase) domain 1"/>
    <property type="match status" value="1"/>
</dbReference>
<feature type="binding site" evidence="1">
    <location>
        <position position="132"/>
    </location>
    <ligand>
        <name>ATP</name>
        <dbReference type="ChEBI" id="CHEBI:30616"/>
    </ligand>
</feature>
<accession>A0A0C3RZF9</accession>
<evidence type="ECO:0000259" key="2">
    <source>
        <dbReference type="PROSITE" id="PS50011"/>
    </source>
</evidence>
<reference evidence="3 4" key="1">
    <citation type="journal article" date="2014" name="PLoS Genet.">
        <title>Analysis of the Phlebiopsis gigantea genome, transcriptome and secretome provides insight into its pioneer colonization strategies of wood.</title>
        <authorList>
            <person name="Hori C."/>
            <person name="Ishida T."/>
            <person name="Igarashi K."/>
            <person name="Samejima M."/>
            <person name="Suzuki H."/>
            <person name="Master E."/>
            <person name="Ferreira P."/>
            <person name="Ruiz-Duenas F.J."/>
            <person name="Held B."/>
            <person name="Canessa P."/>
            <person name="Larrondo L.F."/>
            <person name="Schmoll M."/>
            <person name="Druzhinina I.S."/>
            <person name="Kubicek C.P."/>
            <person name="Gaskell J.A."/>
            <person name="Kersten P."/>
            <person name="St John F."/>
            <person name="Glasner J."/>
            <person name="Sabat G."/>
            <person name="Splinter BonDurant S."/>
            <person name="Syed K."/>
            <person name="Yadav J."/>
            <person name="Mgbeahuruike A.C."/>
            <person name="Kovalchuk A."/>
            <person name="Asiegbu F.O."/>
            <person name="Lackner G."/>
            <person name="Hoffmeister D."/>
            <person name="Rencoret J."/>
            <person name="Gutierrez A."/>
            <person name="Sun H."/>
            <person name="Lindquist E."/>
            <person name="Barry K."/>
            <person name="Riley R."/>
            <person name="Grigoriev I.V."/>
            <person name="Henrissat B."/>
            <person name="Kues U."/>
            <person name="Berka R.M."/>
            <person name="Martinez A.T."/>
            <person name="Covert S.F."/>
            <person name="Blanchette R.A."/>
            <person name="Cullen D."/>
        </authorList>
    </citation>
    <scope>NUCLEOTIDE SEQUENCE [LARGE SCALE GENOMIC DNA]</scope>
    <source>
        <strain evidence="3 4">11061_1 CR5-6</strain>
    </source>
</reference>